<comment type="caution">
    <text evidence="1">The sequence shown here is derived from an EMBL/GenBank/DDBJ whole genome shotgun (WGS) entry which is preliminary data.</text>
</comment>
<name>A0ABD1E2M4_HYPHA</name>
<dbReference type="Proteomes" id="UP001566132">
    <property type="component" value="Unassembled WGS sequence"/>
</dbReference>
<evidence type="ECO:0000313" key="1">
    <source>
        <dbReference type="EMBL" id="KAL1488928.1"/>
    </source>
</evidence>
<proteinExistence type="predicted"/>
<accession>A0ABD1E2M4</accession>
<evidence type="ECO:0000313" key="2">
    <source>
        <dbReference type="Proteomes" id="UP001566132"/>
    </source>
</evidence>
<gene>
    <name evidence="1" type="ORF">ABEB36_014714</name>
</gene>
<dbReference type="EMBL" id="JBDJPC010000013">
    <property type="protein sequence ID" value="KAL1488928.1"/>
    <property type="molecule type" value="Genomic_DNA"/>
</dbReference>
<sequence>MTYESIIASWRLFQKNKIIMANQINCSLESEIVTIPSAVLSFHHNIGQIKICGRIGNLTFLIERTELVGWTPDEDEEEGLNIVLRIRQESRIINVTLTLPNVNLKNIVLNELQNFDREIVPFNTPPNTSSESDQISYNYHHVTTVLIINIIIN</sequence>
<protein>
    <submittedName>
        <fullName evidence="1">Uncharacterized protein</fullName>
    </submittedName>
</protein>
<keyword evidence="2" id="KW-1185">Reference proteome</keyword>
<organism evidence="1 2">
    <name type="scientific">Hypothenemus hampei</name>
    <name type="common">Coffee berry borer</name>
    <dbReference type="NCBI Taxonomy" id="57062"/>
    <lineage>
        <taxon>Eukaryota</taxon>
        <taxon>Metazoa</taxon>
        <taxon>Ecdysozoa</taxon>
        <taxon>Arthropoda</taxon>
        <taxon>Hexapoda</taxon>
        <taxon>Insecta</taxon>
        <taxon>Pterygota</taxon>
        <taxon>Neoptera</taxon>
        <taxon>Endopterygota</taxon>
        <taxon>Coleoptera</taxon>
        <taxon>Polyphaga</taxon>
        <taxon>Cucujiformia</taxon>
        <taxon>Curculionidae</taxon>
        <taxon>Scolytinae</taxon>
        <taxon>Hypothenemus</taxon>
    </lineage>
</organism>
<reference evidence="1 2" key="1">
    <citation type="submission" date="2024-05" db="EMBL/GenBank/DDBJ databases">
        <title>Genetic variation in Jamaican populations of the coffee berry borer (Hypothenemus hampei).</title>
        <authorList>
            <person name="Errbii M."/>
            <person name="Myrie A."/>
        </authorList>
    </citation>
    <scope>NUCLEOTIDE SEQUENCE [LARGE SCALE GENOMIC DNA]</scope>
    <source>
        <strain evidence="1">JA-Hopewell-2020-01-JO</strain>
        <tissue evidence="1">Whole body</tissue>
    </source>
</reference>
<dbReference type="AlphaFoldDB" id="A0ABD1E2M4"/>